<dbReference type="InterPro" id="IPR037185">
    <property type="entry name" value="EmrE-like"/>
</dbReference>
<evidence type="ECO:0000313" key="8">
    <source>
        <dbReference type="EMBL" id="NEM90307.1"/>
    </source>
</evidence>
<dbReference type="SUPFAM" id="SSF103481">
    <property type="entry name" value="Multidrug resistance efflux transporter EmrE"/>
    <property type="match status" value="2"/>
</dbReference>
<dbReference type="InterPro" id="IPR000620">
    <property type="entry name" value="EamA_dom"/>
</dbReference>
<feature type="transmembrane region" description="Helical" evidence="6">
    <location>
        <begin position="245"/>
        <end position="265"/>
    </location>
</feature>
<feature type="transmembrane region" description="Helical" evidence="6">
    <location>
        <begin position="32"/>
        <end position="53"/>
    </location>
</feature>
<evidence type="ECO:0000256" key="4">
    <source>
        <dbReference type="ARBA" id="ARBA00022989"/>
    </source>
</evidence>
<evidence type="ECO:0000256" key="5">
    <source>
        <dbReference type="ARBA" id="ARBA00023136"/>
    </source>
</evidence>
<dbReference type="PANTHER" id="PTHR32322:SF2">
    <property type="entry name" value="EAMA DOMAIN-CONTAINING PROTEIN"/>
    <property type="match status" value="1"/>
</dbReference>
<evidence type="ECO:0000256" key="2">
    <source>
        <dbReference type="ARBA" id="ARBA00007362"/>
    </source>
</evidence>
<keyword evidence="9" id="KW-1185">Reference proteome</keyword>
<evidence type="ECO:0000256" key="3">
    <source>
        <dbReference type="ARBA" id="ARBA00022692"/>
    </source>
</evidence>
<protein>
    <submittedName>
        <fullName evidence="8">EamA family transporter</fullName>
    </submittedName>
</protein>
<comment type="similarity">
    <text evidence="2">Belongs to the EamA transporter family.</text>
</comment>
<feature type="transmembrane region" description="Helical" evidence="6">
    <location>
        <begin position="120"/>
        <end position="140"/>
    </location>
</feature>
<feature type="transmembrane region" description="Helical" evidence="6">
    <location>
        <begin position="152"/>
        <end position="173"/>
    </location>
</feature>
<dbReference type="InterPro" id="IPR050638">
    <property type="entry name" value="AA-Vitamin_Transporters"/>
</dbReference>
<comment type="subcellular location">
    <subcellularLocation>
        <location evidence="1">Membrane</location>
        <topology evidence="1">Multi-pass membrane protein</topology>
    </subcellularLocation>
</comment>
<feature type="transmembrane region" description="Helical" evidence="6">
    <location>
        <begin position="216"/>
        <end position="238"/>
    </location>
</feature>
<feature type="domain" description="EamA" evidence="7">
    <location>
        <begin position="3"/>
        <end position="134"/>
    </location>
</feature>
<dbReference type="Proteomes" id="UP000479756">
    <property type="component" value="Unassembled WGS sequence"/>
</dbReference>
<organism evidence="8 9">
    <name type="scientific">Galbitalea soli</name>
    <dbReference type="NCBI Taxonomy" id="1268042"/>
    <lineage>
        <taxon>Bacteria</taxon>
        <taxon>Bacillati</taxon>
        <taxon>Actinomycetota</taxon>
        <taxon>Actinomycetes</taxon>
        <taxon>Micrococcales</taxon>
        <taxon>Microbacteriaceae</taxon>
        <taxon>Galbitalea</taxon>
    </lineage>
</organism>
<dbReference type="AlphaFoldDB" id="A0A7C9PLT2"/>
<sequence>MNRAVLALILASVLWGTTGTAASRMTGVSPVAIGASTMAVGGALLFGASARVSMRALRDRAARRWVLLGAVGVVVYPLAFYTGMHLAGIAIGNVVALGSGPAFAALLEWILGGRRPGPRWLAATGVAVAGVVVLGVAGRASPRATGAPGQEVAVGLLLALAAGAAYALYTYSAGRVTALGHGGRAAMGGTFGVGAVILLPILLATGGPILADDRTIALAAYLAIGPMLLAYLLFGVGIRSLRSTVVTTITLLEPIVATVLAVVVVGERLTAAGWTGIALIGLGVGVLISAPPAPEVERHP</sequence>
<accession>A0A7C9PLT2</accession>
<dbReference type="GO" id="GO:0016020">
    <property type="term" value="C:membrane"/>
    <property type="evidence" value="ECO:0007669"/>
    <property type="project" value="UniProtKB-SubCell"/>
</dbReference>
<reference evidence="8 9" key="1">
    <citation type="journal article" date="2014" name="Int. J. Syst. Evol. Microbiol.">
        <title>Description of Galbitalea soli gen. nov., sp. nov., and Frondihabitans sucicola sp. nov.</title>
        <authorList>
            <person name="Kim S.J."/>
            <person name="Lim J.M."/>
            <person name="Ahn J.H."/>
            <person name="Weon H.Y."/>
            <person name="Hamada M."/>
            <person name="Suzuki K."/>
            <person name="Ahn T.Y."/>
            <person name="Kwon S.W."/>
        </authorList>
    </citation>
    <scope>NUCLEOTIDE SEQUENCE [LARGE SCALE GENOMIC DNA]</scope>
    <source>
        <strain evidence="8 9">NBRC 108727</strain>
    </source>
</reference>
<evidence type="ECO:0000256" key="1">
    <source>
        <dbReference type="ARBA" id="ARBA00004141"/>
    </source>
</evidence>
<dbReference type="Pfam" id="PF00892">
    <property type="entry name" value="EamA"/>
    <property type="match status" value="2"/>
</dbReference>
<proteinExistence type="inferred from homology"/>
<dbReference type="RefSeq" id="WP_163471972.1">
    <property type="nucleotide sequence ID" value="NZ_JAAGWZ010000001.1"/>
</dbReference>
<keyword evidence="3 6" id="KW-0812">Transmembrane</keyword>
<dbReference type="PANTHER" id="PTHR32322">
    <property type="entry name" value="INNER MEMBRANE TRANSPORTER"/>
    <property type="match status" value="1"/>
</dbReference>
<comment type="caution">
    <text evidence="8">The sequence shown here is derived from an EMBL/GenBank/DDBJ whole genome shotgun (WGS) entry which is preliminary data.</text>
</comment>
<evidence type="ECO:0000259" key="7">
    <source>
        <dbReference type="Pfam" id="PF00892"/>
    </source>
</evidence>
<keyword evidence="4 6" id="KW-1133">Transmembrane helix</keyword>
<name>A0A7C9PLT2_9MICO</name>
<feature type="transmembrane region" description="Helical" evidence="6">
    <location>
        <begin position="271"/>
        <end position="290"/>
    </location>
</feature>
<gene>
    <name evidence="8" type="ORF">G3T37_02935</name>
</gene>
<evidence type="ECO:0000313" key="9">
    <source>
        <dbReference type="Proteomes" id="UP000479756"/>
    </source>
</evidence>
<evidence type="ECO:0000256" key="6">
    <source>
        <dbReference type="SAM" id="Phobius"/>
    </source>
</evidence>
<feature type="transmembrane region" description="Helical" evidence="6">
    <location>
        <begin position="90"/>
        <end position="111"/>
    </location>
</feature>
<feature type="transmembrane region" description="Helical" evidence="6">
    <location>
        <begin position="65"/>
        <end position="84"/>
    </location>
</feature>
<keyword evidence="5 6" id="KW-0472">Membrane</keyword>
<dbReference type="EMBL" id="JAAGWZ010000001">
    <property type="protein sequence ID" value="NEM90307.1"/>
    <property type="molecule type" value="Genomic_DNA"/>
</dbReference>
<feature type="transmembrane region" description="Helical" evidence="6">
    <location>
        <begin position="185"/>
        <end position="210"/>
    </location>
</feature>
<feature type="domain" description="EamA" evidence="7">
    <location>
        <begin position="155"/>
        <end position="287"/>
    </location>
</feature>